<accession>A0A386Z710</accession>
<comment type="similarity">
    <text evidence="1">Belongs to the 4-oxalocrotonate tautomerase family.</text>
</comment>
<organism evidence="4 5">
    <name type="scientific">Nocardia yunnanensis</name>
    <dbReference type="NCBI Taxonomy" id="2382165"/>
    <lineage>
        <taxon>Bacteria</taxon>
        <taxon>Bacillati</taxon>
        <taxon>Actinomycetota</taxon>
        <taxon>Actinomycetes</taxon>
        <taxon>Mycobacteriales</taxon>
        <taxon>Nocardiaceae</taxon>
        <taxon>Nocardia</taxon>
    </lineage>
</organism>
<dbReference type="RefSeq" id="WP_036545806.1">
    <property type="nucleotide sequence ID" value="NZ_CP032568.1"/>
</dbReference>
<evidence type="ECO:0000313" key="5">
    <source>
        <dbReference type="Proteomes" id="UP000267164"/>
    </source>
</evidence>
<dbReference type="GO" id="GO:0016853">
    <property type="term" value="F:isomerase activity"/>
    <property type="evidence" value="ECO:0007669"/>
    <property type="project" value="UniProtKB-KW"/>
</dbReference>
<proteinExistence type="inferred from homology"/>
<sequence>MPIVTVQQGPRTVELKRDLVRRITDAFVDAYQIPAEAVQVWIHETPADSWGTAGRLTADGK</sequence>
<protein>
    <submittedName>
        <fullName evidence="4">4-oxalocrotonate tautomerase family protein</fullName>
    </submittedName>
</protein>
<dbReference type="PANTHER" id="PTHR35530">
    <property type="entry name" value="TAUTOMERASE-RELATED"/>
    <property type="match status" value="1"/>
</dbReference>
<feature type="domain" description="4-oxalocrotonate tautomerase-like" evidence="3">
    <location>
        <begin position="2"/>
        <end position="57"/>
    </location>
</feature>
<dbReference type="InterPro" id="IPR004370">
    <property type="entry name" value="4-OT-like_dom"/>
</dbReference>
<dbReference type="SUPFAM" id="SSF55331">
    <property type="entry name" value="Tautomerase/MIF"/>
    <property type="match status" value="1"/>
</dbReference>
<dbReference type="AlphaFoldDB" id="A0A386Z710"/>
<dbReference type="OrthoDB" id="4965437at2"/>
<evidence type="ECO:0000313" key="4">
    <source>
        <dbReference type="EMBL" id="AYF73431.1"/>
    </source>
</evidence>
<dbReference type="GeneID" id="93372351"/>
<dbReference type="PANTHER" id="PTHR35530:SF2">
    <property type="entry name" value="BSL4019 PROTEIN"/>
    <property type="match status" value="1"/>
</dbReference>
<keyword evidence="2" id="KW-0413">Isomerase</keyword>
<dbReference type="KEGG" id="nyu:D7D52_05660"/>
<evidence type="ECO:0000256" key="1">
    <source>
        <dbReference type="ARBA" id="ARBA00006723"/>
    </source>
</evidence>
<reference evidence="4 5" key="1">
    <citation type="submission" date="2018-09" db="EMBL/GenBank/DDBJ databases">
        <title>Nocardia yunnanensis sp. nov., an actinomycete isolated from a soil sample.</title>
        <authorList>
            <person name="Zhang J."/>
        </authorList>
    </citation>
    <scope>NUCLEOTIDE SEQUENCE [LARGE SCALE GENOMIC DNA]</scope>
    <source>
        <strain evidence="4 5">CFHS0054</strain>
    </source>
</reference>
<gene>
    <name evidence="4" type="ORF">D7D52_05660</name>
</gene>
<dbReference type="Proteomes" id="UP000267164">
    <property type="component" value="Chromosome"/>
</dbReference>
<evidence type="ECO:0000256" key="2">
    <source>
        <dbReference type="ARBA" id="ARBA00023235"/>
    </source>
</evidence>
<dbReference type="Gene3D" id="3.30.429.10">
    <property type="entry name" value="Macrophage Migration Inhibitory Factor"/>
    <property type="match status" value="1"/>
</dbReference>
<dbReference type="NCBIfam" id="NF041920">
    <property type="entry name" value="DmpI"/>
    <property type="match status" value="1"/>
</dbReference>
<dbReference type="EMBL" id="CP032568">
    <property type="protein sequence ID" value="AYF73431.1"/>
    <property type="molecule type" value="Genomic_DNA"/>
</dbReference>
<dbReference type="InterPro" id="IPR014347">
    <property type="entry name" value="Tautomerase/MIF_sf"/>
</dbReference>
<name>A0A386Z710_9NOCA</name>
<keyword evidence="5" id="KW-1185">Reference proteome</keyword>
<dbReference type="Pfam" id="PF01361">
    <property type="entry name" value="Tautomerase"/>
    <property type="match status" value="1"/>
</dbReference>
<evidence type="ECO:0000259" key="3">
    <source>
        <dbReference type="Pfam" id="PF01361"/>
    </source>
</evidence>